<comment type="caution">
    <text evidence="1">The sequence shown here is derived from an EMBL/GenBank/DDBJ whole genome shotgun (WGS) entry which is preliminary data.</text>
</comment>
<accession>A0A845AMQ6</accession>
<evidence type="ECO:0000313" key="1">
    <source>
        <dbReference type="EMBL" id="MXP30151.1"/>
    </source>
</evidence>
<evidence type="ECO:0000313" key="2">
    <source>
        <dbReference type="Proteomes" id="UP000439780"/>
    </source>
</evidence>
<protein>
    <submittedName>
        <fullName evidence="1">DUF3969 family protein</fullName>
    </submittedName>
</protein>
<sequence>MATEKALLLVALGFIEALRKRAIHQDEAFYTIGIPQIVERMQAFGISPEIVDVIAELDEYQYLSENCTEQDWQAEMETAAERCRMLLAAMPLQTFDPPNDFRWMPCLRLLD</sequence>
<dbReference type="OrthoDB" id="9905280at2"/>
<dbReference type="EMBL" id="WTYA01000017">
    <property type="protein sequence ID" value="MXP30151.1"/>
    <property type="molecule type" value="Genomic_DNA"/>
</dbReference>
<organism evidence="1 2">
    <name type="scientific">Qipengyuania algicida</name>
    <dbReference type="NCBI Taxonomy" id="1836209"/>
    <lineage>
        <taxon>Bacteria</taxon>
        <taxon>Pseudomonadati</taxon>
        <taxon>Pseudomonadota</taxon>
        <taxon>Alphaproteobacteria</taxon>
        <taxon>Sphingomonadales</taxon>
        <taxon>Erythrobacteraceae</taxon>
        <taxon>Qipengyuania</taxon>
    </lineage>
</organism>
<proteinExistence type="predicted"/>
<name>A0A845AMQ6_9SPHN</name>
<reference evidence="1 2" key="1">
    <citation type="submission" date="2019-12" db="EMBL/GenBank/DDBJ databases">
        <title>Genomic-based taxomic classification of the family Erythrobacteraceae.</title>
        <authorList>
            <person name="Xu L."/>
        </authorList>
    </citation>
    <scope>NUCLEOTIDE SEQUENCE [LARGE SCALE GENOMIC DNA]</scope>
    <source>
        <strain evidence="1 2">KEMB 9005-328</strain>
    </source>
</reference>
<gene>
    <name evidence="1" type="ORF">GRI58_15180</name>
</gene>
<dbReference type="Proteomes" id="UP000439780">
    <property type="component" value="Unassembled WGS sequence"/>
</dbReference>
<dbReference type="RefSeq" id="WP_160754452.1">
    <property type="nucleotide sequence ID" value="NZ_WTYA01000017.1"/>
</dbReference>
<keyword evidence="2" id="KW-1185">Reference proteome</keyword>
<dbReference type="AlphaFoldDB" id="A0A845AMQ6"/>